<dbReference type="EMBL" id="LR788954">
    <property type="protein sequence ID" value="CAB3264816.1"/>
    <property type="molecule type" value="mRNA"/>
</dbReference>
<evidence type="ECO:0000256" key="3">
    <source>
        <dbReference type="ARBA" id="ARBA00010231"/>
    </source>
</evidence>
<dbReference type="PANTHER" id="PTHR45745">
    <property type="entry name" value="PHOSPHOMANNOMUTASE 45A"/>
    <property type="match status" value="1"/>
</dbReference>
<keyword evidence="6" id="KW-0597">Phosphoprotein</keyword>
<dbReference type="CDD" id="cd05799">
    <property type="entry name" value="PGM2"/>
    <property type="match status" value="1"/>
</dbReference>
<evidence type="ECO:0000256" key="4">
    <source>
        <dbReference type="ARBA" id="ARBA00022490"/>
    </source>
</evidence>
<keyword evidence="5" id="KW-0313">Glucose metabolism</keyword>
<protein>
    <submittedName>
        <fullName evidence="14">Phosphoglucomutase-2</fullName>
    </submittedName>
</protein>
<dbReference type="Gene3D" id="3.40.120.10">
    <property type="entry name" value="Alpha-D-Glucose-1,6-Bisphosphate, subunit A, domain 3"/>
    <property type="match status" value="3"/>
</dbReference>
<evidence type="ECO:0000256" key="5">
    <source>
        <dbReference type="ARBA" id="ARBA00022526"/>
    </source>
</evidence>
<proteinExistence type="evidence at transcript level"/>
<dbReference type="InterPro" id="IPR005845">
    <property type="entry name" value="A-D-PHexomutase_a/b/a-II"/>
</dbReference>
<dbReference type="GO" id="GO:0000287">
    <property type="term" value="F:magnesium ion binding"/>
    <property type="evidence" value="ECO:0007669"/>
    <property type="project" value="InterPro"/>
</dbReference>
<dbReference type="Pfam" id="PF02879">
    <property type="entry name" value="PGM_PMM_II"/>
    <property type="match status" value="1"/>
</dbReference>
<feature type="domain" description="Alpha-D-phosphohexomutase alpha/beta/alpha" evidence="13">
    <location>
        <begin position="351"/>
        <end position="460"/>
    </location>
</feature>
<evidence type="ECO:0000256" key="9">
    <source>
        <dbReference type="ARBA" id="ARBA00023235"/>
    </source>
</evidence>
<keyword evidence="8" id="KW-0460">Magnesium</keyword>
<keyword evidence="10" id="KW-0119">Carbohydrate metabolism</keyword>
<organism evidence="14">
    <name type="scientific">Phallusia mammillata</name>
    <dbReference type="NCBI Taxonomy" id="59560"/>
    <lineage>
        <taxon>Eukaryota</taxon>
        <taxon>Metazoa</taxon>
        <taxon>Chordata</taxon>
        <taxon>Tunicata</taxon>
        <taxon>Ascidiacea</taxon>
        <taxon>Phlebobranchia</taxon>
        <taxon>Ascidiidae</taxon>
        <taxon>Phallusia</taxon>
    </lineage>
</organism>
<keyword evidence="9" id="KW-0413">Isomerase</keyword>
<dbReference type="InterPro" id="IPR036900">
    <property type="entry name" value="A-D-PHexomutase_C_sf"/>
</dbReference>
<dbReference type="PROSITE" id="PS00710">
    <property type="entry name" value="PGM_PMM"/>
    <property type="match status" value="1"/>
</dbReference>
<dbReference type="GO" id="GO:0006166">
    <property type="term" value="P:purine ribonucleoside salvage"/>
    <property type="evidence" value="ECO:0007669"/>
    <property type="project" value="TreeGrafter"/>
</dbReference>
<keyword evidence="7" id="KW-0479">Metal-binding</keyword>
<dbReference type="FunFam" id="3.40.120.10:FF:000035">
    <property type="entry name" value="Pgm3p"/>
    <property type="match status" value="1"/>
</dbReference>
<comment type="subcellular location">
    <subcellularLocation>
        <location evidence="2">Cytoplasm</location>
    </subcellularLocation>
</comment>
<dbReference type="Pfam" id="PF02878">
    <property type="entry name" value="PGM_PMM_I"/>
    <property type="match status" value="1"/>
</dbReference>
<feature type="domain" description="Alpha-D-phosphohexomutase alpha/beta/alpha" evidence="11">
    <location>
        <begin position="51"/>
        <end position="190"/>
    </location>
</feature>
<keyword evidence="4" id="KW-0963">Cytoplasm</keyword>
<accession>A0A6F9DPB2</accession>
<evidence type="ECO:0000259" key="11">
    <source>
        <dbReference type="Pfam" id="PF02878"/>
    </source>
</evidence>
<dbReference type="GO" id="GO:0006006">
    <property type="term" value="P:glucose metabolic process"/>
    <property type="evidence" value="ECO:0007669"/>
    <property type="project" value="UniProtKB-KW"/>
</dbReference>
<reference evidence="14" key="1">
    <citation type="submission" date="2020-04" db="EMBL/GenBank/DDBJ databases">
        <authorList>
            <person name="Neveu A P."/>
        </authorList>
    </citation>
    <scope>NUCLEOTIDE SEQUENCE</scope>
    <source>
        <tissue evidence="14">Whole embryo</tissue>
    </source>
</reference>
<name>A0A6F9DPB2_9ASCI</name>
<sequence>MEIFETGNSALDEAIQKWMKFDKNSVTRKEIQTLYKDKKYDLLKKYLLKRMEFGTAGLRAEMGAGNSRMNDLTIIQTTQGFCQYLFQEFGESLKSRGVVIGFDSRHNSTRFATLAANCFALSGVKVYLYSKIVPTPFVPYGVNKYNTCAGIMVTASHNPKQDNGYKVYWENGAQIIPPHDSGISSAIKENLIPLSEDVWDEKSCESTIDPYDEVMQSYYSDLAKYSNYRNLNETTSLRFTYTPVHGVGLNFAKQSFKTFGLPEFMDVPEQMHPDPEFSTVKYPNPEEGKGVLSLAMRTADDSGCTIILANDPDADRLAVAEKLDGTWKVFTGNELGALFGWWAWHNHVTKNPGQSSHANVYMLSSTVSSVILRSIAKVEGFSFEDTLTGFKWMGNRADQLRSQGKTVLYAFEEAIGFMYGTNVLDKDGISGLSVMAECACYLASNGLTLHEQLQSIYDKYGDHVSNNSYYISHEPDKINAMFERLRHYPGDDVITDDSRGIRYPKRVGRFEIEGVRDLTTGFDNRMKDRIALLPASASSHMITFYFSNQVVLTIRTSGTEPKIKYYSEICGKVGTGREELVSELNELVKAVCEEFYQPEKNGFLSRPL</sequence>
<dbReference type="PANTHER" id="PTHR45745:SF1">
    <property type="entry name" value="PHOSPHOGLUCOMUTASE 2B-RELATED"/>
    <property type="match status" value="1"/>
</dbReference>
<dbReference type="FunFam" id="3.40.120.10:FF:000017">
    <property type="entry name" value="glucose 1,6-bisphosphate synthase"/>
    <property type="match status" value="1"/>
</dbReference>
<evidence type="ECO:0000259" key="12">
    <source>
        <dbReference type="Pfam" id="PF02879"/>
    </source>
</evidence>
<comment type="similarity">
    <text evidence="3">Belongs to the phosphohexose mutase family.</text>
</comment>
<dbReference type="GO" id="GO:0005634">
    <property type="term" value="C:nucleus"/>
    <property type="evidence" value="ECO:0007669"/>
    <property type="project" value="TreeGrafter"/>
</dbReference>
<evidence type="ECO:0000256" key="1">
    <source>
        <dbReference type="ARBA" id="ARBA00001946"/>
    </source>
</evidence>
<dbReference type="InterPro" id="IPR016066">
    <property type="entry name" value="A-D-PHexomutase_CS"/>
</dbReference>
<gene>
    <name evidence="14" type="primary">Pgm2</name>
</gene>
<dbReference type="SUPFAM" id="SSF55957">
    <property type="entry name" value="Phosphoglucomutase, C-terminal domain"/>
    <property type="match status" value="1"/>
</dbReference>
<dbReference type="GO" id="GO:0008973">
    <property type="term" value="F:phosphopentomutase activity"/>
    <property type="evidence" value="ECO:0007669"/>
    <property type="project" value="TreeGrafter"/>
</dbReference>
<evidence type="ECO:0000256" key="6">
    <source>
        <dbReference type="ARBA" id="ARBA00022553"/>
    </source>
</evidence>
<dbReference type="Pfam" id="PF02880">
    <property type="entry name" value="PGM_PMM_III"/>
    <property type="match status" value="1"/>
</dbReference>
<dbReference type="InterPro" id="IPR016055">
    <property type="entry name" value="A-D-PHexomutase_a/b/a-I/II/III"/>
</dbReference>
<evidence type="ECO:0000256" key="10">
    <source>
        <dbReference type="ARBA" id="ARBA00023277"/>
    </source>
</evidence>
<dbReference type="InterPro" id="IPR005844">
    <property type="entry name" value="A-D-PHexomutase_a/b/a-I"/>
</dbReference>
<evidence type="ECO:0000256" key="8">
    <source>
        <dbReference type="ARBA" id="ARBA00022842"/>
    </source>
</evidence>
<comment type="cofactor">
    <cofactor evidence="1">
        <name>Mg(2+)</name>
        <dbReference type="ChEBI" id="CHEBI:18420"/>
    </cofactor>
</comment>
<dbReference type="SUPFAM" id="SSF53738">
    <property type="entry name" value="Phosphoglucomutase, first 3 domains"/>
    <property type="match status" value="3"/>
</dbReference>
<dbReference type="GO" id="GO:0005737">
    <property type="term" value="C:cytoplasm"/>
    <property type="evidence" value="ECO:0007669"/>
    <property type="project" value="UniProtKB-SubCell"/>
</dbReference>
<evidence type="ECO:0000256" key="7">
    <source>
        <dbReference type="ARBA" id="ARBA00022723"/>
    </source>
</evidence>
<evidence type="ECO:0000256" key="2">
    <source>
        <dbReference type="ARBA" id="ARBA00004496"/>
    </source>
</evidence>
<evidence type="ECO:0000313" key="14">
    <source>
        <dbReference type="EMBL" id="CAB3264816.1"/>
    </source>
</evidence>
<dbReference type="AlphaFoldDB" id="A0A6F9DPB2"/>
<dbReference type="InterPro" id="IPR005846">
    <property type="entry name" value="A-D-PHexomutase_a/b/a-III"/>
</dbReference>
<feature type="domain" description="Alpha-D-phosphohexomutase alpha/beta/alpha" evidence="12">
    <location>
        <begin position="217"/>
        <end position="321"/>
    </location>
</feature>
<evidence type="ECO:0000259" key="13">
    <source>
        <dbReference type="Pfam" id="PF02880"/>
    </source>
</evidence>